<evidence type="ECO:0000313" key="3">
    <source>
        <dbReference type="EMBL" id="MBK0392771.1"/>
    </source>
</evidence>
<evidence type="ECO:0000313" key="4">
    <source>
        <dbReference type="Proteomes" id="UP000617041"/>
    </source>
</evidence>
<protein>
    <recommendedName>
        <fullName evidence="5">ELWxxDGT repeat protein</fullName>
    </recommendedName>
</protein>
<dbReference type="AlphaFoldDB" id="A0A934URE3"/>
<feature type="signal peptide" evidence="2">
    <location>
        <begin position="1"/>
        <end position="23"/>
    </location>
</feature>
<dbReference type="EMBL" id="JAEDAO010000001">
    <property type="protein sequence ID" value="MBK0392771.1"/>
    <property type="molecule type" value="Genomic_DNA"/>
</dbReference>
<dbReference type="PROSITE" id="PS51257">
    <property type="entry name" value="PROKAR_LIPOPROTEIN"/>
    <property type="match status" value="1"/>
</dbReference>
<dbReference type="NCBIfam" id="TIGR04534">
    <property type="entry name" value="ELWxxDGT_rpt"/>
    <property type="match status" value="1"/>
</dbReference>
<dbReference type="InterPro" id="IPR030916">
    <property type="entry name" value="ELWxxDGT_rpt"/>
</dbReference>
<evidence type="ECO:0000256" key="2">
    <source>
        <dbReference type="SAM" id="SignalP"/>
    </source>
</evidence>
<keyword evidence="4" id="KW-1185">Reference proteome</keyword>
<sequence length="563" mass="58749">MQSRTQWSALVRILVLAASAALAACGGGGGDDAIADAGAPATGTPSTDTTGTPGTTTNTGGGTTTTPTPAGVAQLGTQAIEPNQITVSGTRAFFIGRDGSINHNQLWVTDGTIDGTKLVREISGGSIQSVTAFSGGVFFVGSDATASGALWFSDGTNAGTKLLKDITTATSENISMVGVYGNRLYFTANDGNGRELWTSDGTAGGTYMVANINPNPAGTNPNADTTVKAGAFFNGKFYFYAWYYQPNTFTAYAQLYATTGAQGDLAQLTTNTVSDSVLLDFDMEVYKGQLYFTWQSAANGIELWRTDGTIAGTQPFFDFVPGNGNSYPSHFHVINDKLVLFAYEPGVGSQQSMWSTDGTAAGTQVVKSVDLGPNANAMVPMNGLWYFPGRALGGPNPFTLWVTDGTTAGTKEVSAVVRPDANDFERKAVVVAGNKLVFMGTDGTNGFEPWVTDGTGAGTLMLKNINPTSGSYTATVGAGYVVAHNGKAYFVAAPALNDFHLWETDGTTAGTVEVKPANATTTVNPVGQDGFGIKVPNPVPVLVNGTLVYRAQFTTTEGRLWKL</sequence>
<feature type="chain" id="PRO_5038117749" description="ELWxxDGT repeat protein" evidence="2">
    <location>
        <begin position="24"/>
        <end position="563"/>
    </location>
</feature>
<keyword evidence="2" id="KW-0732">Signal</keyword>
<evidence type="ECO:0008006" key="5">
    <source>
        <dbReference type="Google" id="ProtNLM"/>
    </source>
</evidence>
<dbReference type="Proteomes" id="UP000617041">
    <property type="component" value="Unassembled WGS sequence"/>
</dbReference>
<accession>A0A934URE3</accession>
<proteinExistence type="predicted"/>
<reference evidence="3" key="1">
    <citation type="submission" date="2020-12" db="EMBL/GenBank/DDBJ databases">
        <title>Ramlibacter sp. nov., isolated from a freshwater alga, Cryptomonas.</title>
        <authorList>
            <person name="Kim H.M."/>
            <person name="Jeon C.O."/>
        </authorList>
    </citation>
    <scope>NUCLEOTIDE SEQUENCE</scope>
    <source>
        <strain evidence="3">CrO1</strain>
    </source>
</reference>
<feature type="region of interest" description="Disordered" evidence="1">
    <location>
        <begin position="36"/>
        <end position="70"/>
    </location>
</feature>
<evidence type="ECO:0000256" key="1">
    <source>
        <dbReference type="SAM" id="MobiDB-lite"/>
    </source>
</evidence>
<gene>
    <name evidence="3" type="ORF">I8E28_09215</name>
</gene>
<comment type="caution">
    <text evidence="3">The sequence shown here is derived from an EMBL/GenBank/DDBJ whole genome shotgun (WGS) entry which is preliminary data.</text>
</comment>
<organism evidence="3 4">
    <name type="scientific">Ramlibacter algicola</name>
    <dbReference type="NCBI Taxonomy" id="2795217"/>
    <lineage>
        <taxon>Bacteria</taxon>
        <taxon>Pseudomonadati</taxon>
        <taxon>Pseudomonadota</taxon>
        <taxon>Betaproteobacteria</taxon>
        <taxon>Burkholderiales</taxon>
        <taxon>Comamonadaceae</taxon>
        <taxon>Ramlibacter</taxon>
    </lineage>
</organism>
<name>A0A934URE3_9BURK</name>
<dbReference type="RefSeq" id="WP_200787687.1">
    <property type="nucleotide sequence ID" value="NZ_JAEDAO010000001.1"/>
</dbReference>